<dbReference type="GeneID" id="30171640"/>
<dbReference type="Proteomes" id="UP000094020">
    <property type="component" value="Chromosome 3"/>
</dbReference>
<evidence type="ECO:0000256" key="2">
    <source>
        <dbReference type="ARBA" id="ARBA00007441"/>
    </source>
</evidence>
<dbReference type="GO" id="GO:0008483">
    <property type="term" value="F:transaminase activity"/>
    <property type="evidence" value="ECO:0007669"/>
    <property type="project" value="UniProtKB-KW"/>
</dbReference>
<dbReference type="STRING" id="1296096.A0A1B9I6Q1"/>
<keyword evidence="5" id="KW-0663">Pyridoxal phosphate</keyword>
<dbReference type="InterPro" id="IPR050596">
    <property type="entry name" value="AspAT/PAT-like"/>
</dbReference>
<evidence type="ECO:0000313" key="9">
    <source>
        <dbReference type="Proteomes" id="UP000094020"/>
    </source>
</evidence>
<keyword evidence="3" id="KW-0032">Aminotransferase</keyword>
<comment type="similarity">
    <text evidence="2">Belongs to the class-I pyridoxal-phosphate-dependent aminotransferase family.</text>
</comment>
<dbReference type="SUPFAM" id="SSF53383">
    <property type="entry name" value="PLP-dependent transferases"/>
    <property type="match status" value="1"/>
</dbReference>
<dbReference type="GO" id="GO:0030170">
    <property type="term" value="F:pyridoxal phosphate binding"/>
    <property type="evidence" value="ECO:0007669"/>
    <property type="project" value="InterPro"/>
</dbReference>
<dbReference type="Gene3D" id="3.40.640.10">
    <property type="entry name" value="Type I PLP-dependent aspartate aminotransferase-like (Major domain)"/>
    <property type="match status" value="1"/>
</dbReference>
<reference evidence="7" key="1">
    <citation type="submission" date="2013-07" db="EMBL/GenBank/DDBJ databases">
        <title>The Genome Sequence of Cryptococcus pinus CBS10737.</title>
        <authorList>
            <consortium name="The Broad Institute Genome Sequencing Platform"/>
            <person name="Cuomo C."/>
            <person name="Litvintseva A."/>
            <person name="Chen Y."/>
            <person name="Heitman J."/>
            <person name="Sun S."/>
            <person name="Springer D."/>
            <person name="Dromer F."/>
            <person name="Young S.K."/>
            <person name="Zeng Q."/>
            <person name="Gargeya S."/>
            <person name="Fitzgerald M."/>
            <person name="Abouelleil A."/>
            <person name="Alvarado L."/>
            <person name="Berlin A.M."/>
            <person name="Chapman S.B."/>
            <person name="Dewar J."/>
            <person name="Goldberg J."/>
            <person name="Griggs A."/>
            <person name="Gujja S."/>
            <person name="Hansen M."/>
            <person name="Howarth C."/>
            <person name="Imamovic A."/>
            <person name="Larimer J."/>
            <person name="McCowan C."/>
            <person name="Murphy C."/>
            <person name="Pearson M."/>
            <person name="Priest M."/>
            <person name="Roberts A."/>
            <person name="Saif S."/>
            <person name="Shea T."/>
            <person name="Sykes S."/>
            <person name="Wortman J."/>
            <person name="Nusbaum C."/>
            <person name="Birren B."/>
        </authorList>
    </citation>
    <scope>NUCLEOTIDE SEQUENCE [LARGE SCALE GENOMIC DNA]</scope>
    <source>
        <strain evidence="7">CBS 10737</strain>
    </source>
</reference>
<evidence type="ECO:0000256" key="1">
    <source>
        <dbReference type="ARBA" id="ARBA00001933"/>
    </source>
</evidence>
<evidence type="ECO:0000256" key="5">
    <source>
        <dbReference type="ARBA" id="ARBA00022898"/>
    </source>
</evidence>
<evidence type="ECO:0000259" key="6">
    <source>
        <dbReference type="Pfam" id="PF00155"/>
    </source>
</evidence>
<dbReference type="EMBL" id="CP144521">
    <property type="protein sequence ID" value="WWC68984.1"/>
    <property type="molecule type" value="Genomic_DNA"/>
</dbReference>
<reference evidence="8" key="4">
    <citation type="submission" date="2024-02" db="EMBL/GenBank/DDBJ databases">
        <title>Comparative genomics of Cryptococcus and Kwoniella reveals pathogenesis evolution and contrasting modes of karyotype evolution via chromosome fusion or intercentromeric recombination.</title>
        <authorList>
            <person name="Coelho M.A."/>
            <person name="David-Palma M."/>
            <person name="Shea T."/>
            <person name="Bowers K."/>
            <person name="McGinley-Smith S."/>
            <person name="Mohammad A.W."/>
            <person name="Gnirke A."/>
            <person name="Yurkov A.M."/>
            <person name="Nowrousian M."/>
            <person name="Sun S."/>
            <person name="Cuomo C.A."/>
            <person name="Heitman J."/>
        </authorList>
    </citation>
    <scope>NUCLEOTIDE SEQUENCE</scope>
    <source>
        <strain evidence="8">CBS 10737</strain>
    </source>
</reference>
<gene>
    <name evidence="7" type="ORF">I206_03271</name>
    <name evidence="8" type="ORF">I206_102920</name>
</gene>
<proteinExistence type="inferred from homology"/>
<dbReference type="PANTHER" id="PTHR46383">
    <property type="entry name" value="ASPARTATE AMINOTRANSFERASE"/>
    <property type="match status" value="1"/>
</dbReference>
<dbReference type="RefSeq" id="XP_019012424.1">
    <property type="nucleotide sequence ID" value="XM_019155021.1"/>
</dbReference>
<dbReference type="GO" id="GO:0006520">
    <property type="term" value="P:amino acid metabolic process"/>
    <property type="evidence" value="ECO:0007669"/>
    <property type="project" value="InterPro"/>
</dbReference>
<dbReference type="AlphaFoldDB" id="A0A1B9I6Q1"/>
<organism evidence="7">
    <name type="scientific">Kwoniella pini CBS 10737</name>
    <dbReference type="NCBI Taxonomy" id="1296096"/>
    <lineage>
        <taxon>Eukaryota</taxon>
        <taxon>Fungi</taxon>
        <taxon>Dikarya</taxon>
        <taxon>Basidiomycota</taxon>
        <taxon>Agaricomycotina</taxon>
        <taxon>Tremellomycetes</taxon>
        <taxon>Tremellales</taxon>
        <taxon>Cryptococcaceae</taxon>
        <taxon>Kwoniella</taxon>
    </lineage>
</organism>
<reference evidence="8" key="2">
    <citation type="submission" date="2013-07" db="EMBL/GenBank/DDBJ databases">
        <authorList>
            <consortium name="The Broad Institute Genome Sequencing Platform"/>
            <person name="Cuomo C."/>
            <person name="Litvintseva A."/>
            <person name="Chen Y."/>
            <person name="Heitman J."/>
            <person name="Sun S."/>
            <person name="Springer D."/>
            <person name="Dromer F."/>
            <person name="Young S.K."/>
            <person name="Zeng Q."/>
            <person name="Gargeya S."/>
            <person name="Fitzgerald M."/>
            <person name="Abouelleil A."/>
            <person name="Alvarado L."/>
            <person name="Berlin A.M."/>
            <person name="Chapman S.B."/>
            <person name="Dewar J."/>
            <person name="Goldberg J."/>
            <person name="Griggs A."/>
            <person name="Gujja S."/>
            <person name="Hansen M."/>
            <person name="Howarth C."/>
            <person name="Imamovic A."/>
            <person name="Larimer J."/>
            <person name="McCowan C."/>
            <person name="Murphy C."/>
            <person name="Pearson M."/>
            <person name="Priest M."/>
            <person name="Roberts A."/>
            <person name="Saif S."/>
            <person name="Shea T."/>
            <person name="Sykes S."/>
            <person name="Wortman J."/>
            <person name="Nusbaum C."/>
            <person name="Birren B."/>
        </authorList>
    </citation>
    <scope>NUCLEOTIDE SEQUENCE</scope>
    <source>
        <strain evidence="8">CBS 10737</strain>
    </source>
</reference>
<dbReference type="PANTHER" id="PTHR46383:SF1">
    <property type="entry name" value="ASPARTATE AMINOTRANSFERASE"/>
    <property type="match status" value="1"/>
</dbReference>
<evidence type="ECO:0000313" key="7">
    <source>
        <dbReference type="EMBL" id="OCF51205.1"/>
    </source>
</evidence>
<keyword evidence="9" id="KW-1185">Reference proteome</keyword>
<dbReference type="InterPro" id="IPR004839">
    <property type="entry name" value="Aminotransferase_I/II_large"/>
</dbReference>
<dbReference type="EMBL" id="KI894009">
    <property type="protein sequence ID" value="OCF51205.1"/>
    <property type="molecule type" value="Genomic_DNA"/>
</dbReference>
<evidence type="ECO:0000313" key="8">
    <source>
        <dbReference type="EMBL" id="WWC68984.1"/>
    </source>
</evidence>
<dbReference type="CDD" id="cd00609">
    <property type="entry name" value="AAT_like"/>
    <property type="match status" value="1"/>
</dbReference>
<feature type="domain" description="Aminotransferase class I/classII large" evidence="6">
    <location>
        <begin position="40"/>
        <end position="396"/>
    </location>
</feature>
<evidence type="ECO:0000256" key="4">
    <source>
        <dbReference type="ARBA" id="ARBA00022679"/>
    </source>
</evidence>
<protein>
    <submittedName>
        <fullName evidence="7">Arylformamidase</fullName>
    </submittedName>
</protein>
<reference evidence="7" key="3">
    <citation type="submission" date="2016-07" db="EMBL/GenBank/DDBJ databases">
        <title>Evolution of pathogenesis and genome organization in the Tremellales.</title>
        <authorList>
            <person name="Cuomo C."/>
            <person name="Litvintseva A."/>
            <person name="Heitman J."/>
            <person name="Chen Y."/>
            <person name="Sun S."/>
            <person name="Springer D."/>
            <person name="Dromer F."/>
            <person name="Young S."/>
            <person name="Zeng Q."/>
            <person name="Chapman S."/>
            <person name="Gujja S."/>
            <person name="Saif S."/>
            <person name="Birren B."/>
        </authorList>
    </citation>
    <scope>NUCLEOTIDE SEQUENCE</scope>
    <source>
        <strain evidence="7">CBS 10737</strain>
    </source>
</reference>
<keyword evidence="4" id="KW-0808">Transferase</keyword>
<dbReference type="Pfam" id="PF00155">
    <property type="entry name" value="Aminotran_1_2"/>
    <property type="match status" value="1"/>
</dbReference>
<comment type="cofactor">
    <cofactor evidence="1">
        <name>pyridoxal 5'-phosphate</name>
        <dbReference type="ChEBI" id="CHEBI:597326"/>
    </cofactor>
</comment>
<dbReference type="KEGG" id="kpin:30171640"/>
<accession>A0A1B9I6Q1</accession>
<evidence type="ECO:0000256" key="3">
    <source>
        <dbReference type="ARBA" id="ARBA00022576"/>
    </source>
</evidence>
<sequence length="451" mass="49806">MSNLLNFSVAPAVEATEAPPIPRAQAWGVEYLENPTYGELLGLSQGVPKSAPHESVLKALSEFSADPLSAKYGPILGETKLREAYAEEIKIQYQIKNGEGNVKGEDIGITTGCNMAFLTLIMALCPPGKSSVLIPLPSYFNQMMVFSLQSVKPIFIPCDTLNSFKPSISSAREYLNSSDRKTENVKPKMICLVSPNNPTGSVYSHEEIKEWYELAKEFKLALILDETYRDFVEDDNGDRGIPHRLFEEADWRETLVSLGSFSKGYRIPGHRLGSIIAGPALLKHLTTICDCMQICAPRPPQIALSTLLPSLRPDLAESSKALSKRRNLFKEVVNSVEGWNVVSIGGYFAYVSFPSDYTFASSTIGLKRKKLGSEDIAKILATRIGVVTLPGSFFMPPTSDDEVWENDVLKGGEILKEDKWLRFAVANVEDDVVIKLGPRLKEMNKLMGMGE</sequence>
<name>A0A1B9I6Q1_9TREE</name>
<dbReference type="InterPro" id="IPR015424">
    <property type="entry name" value="PyrdxlP-dep_Trfase"/>
</dbReference>
<dbReference type="OrthoDB" id="7042322at2759"/>
<dbReference type="InterPro" id="IPR015421">
    <property type="entry name" value="PyrdxlP-dep_Trfase_major"/>
</dbReference>